<dbReference type="InterPro" id="IPR017550">
    <property type="entry name" value="Formylmethanofuran_DH_suC"/>
</dbReference>
<dbReference type="PANTHER" id="PTHR39673">
    <property type="entry name" value="TUNGSTEN FORMYLMETHANOFURAN DEHYDROGENASE, SUBUNIT C (FWDC)"/>
    <property type="match status" value="1"/>
</dbReference>
<dbReference type="InterPro" id="IPR036485">
    <property type="entry name" value="Glu_synth_asu_C_sf"/>
</dbReference>
<dbReference type="EC" id="1.2.7.12" evidence="2"/>
<proteinExistence type="predicted"/>
<reference evidence="4" key="1">
    <citation type="submission" date="2014-12" db="EMBL/GenBank/DDBJ databases">
        <authorList>
            <person name="Huang H.-H."/>
            <person name="Chen S.-C."/>
            <person name="Lai M.-C."/>
        </authorList>
    </citation>
    <scope>NUCLEOTIDE SEQUENCE</scope>
    <source>
        <strain evidence="4">K1F9705b</strain>
    </source>
</reference>
<comment type="caution">
    <text evidence="4">The sequence shown here is derived from an EMBL/GenBank/DDBJ whole genome shotgun (WGS) entry which is preliminary data.</text>
</comment>
<evidence type="ECO:0000256" key="2">
    <source>
        <dbReference type="ARBA" id="ARBA00012692"/>
    </source>
</evidence>
<protein>
    <recommendedName>
        <fullName evidence="2">formylmethanofuran dehydrogenase</fullName>
        <ecNumber evidence="2">1.2.7.12</ecNumber>
    </recommendedName>
</protein>
<dbReference type="AlphaFoldDB" id="A0A8J7WAG8"/>
<dbReference type="GO" id="GO:0018493">
    <property type="term" value="F:formylmethanofuran dehydrogenase activity"/>
    <property type="evidence" value="ECO:0007669"/>
    <property type="project" value="UniProtKB-EC"/>
</dbReference>
<dbReference type="NCBIfam" id="TIGR03122">
    <property type="entry name" value="one_C_dehyd_C"/>
    <property type="match status" value="1"/>
</dbReference>
<keyword evidence="5" id="KW-1185">Reference proteome</keyword>
<evidence type="ECO:0000313" key="4">
    <source>
        <dbReference type="EMBL" id="MBR1369362.1"/>
    </source>
</evidence>
<comment type="pathway">
    <text evidence="1">One-carbon metabolism; methanogenesis from CO(2); 5,10-methenyl-5,6,7,8-tetrahydromethanopterin from CO(2): step 1/3.</text>
</comment>
<dbReference type="Gene3D" id="2.160.20.60">
    <property type="entry name" value="Glutamate synthase, alpha subunit, C-terminal domain"/>
    <property type="match status" value="2"/>
</dbReference>
<name>A0A8J7WAG8_9EURY</name>
<gene>
    <name evidence="4" type="ORF">RJ53_07585</name>
</gene>
<dbReference type="Proteomes" id="UP000730161">
    <property type="component" value="Unassembled WGS sequence"/>
</dbReference>
<dbReference type="EMBL" id="JWHL01000011">
    <property type="protein sequence ID" value="MBR1369362.1"/>
    <property type="molecule type" value="Genomic_DNA"/>
</dbReference>
<organism evidence="4 5">
    <name type="scientific">Methanocalculus chunghsingensis</name>
    <dbReference type="NCBI Taxonomy" id="156457"/>
    <lineage>
        <taxon>Archaea</taxon>
        <taxon>Methanobacteriati</taxon>
        <taxon>Methanobacteriota</taxon>
        <taxon>Stenosarchaea group</taxon>
        <taxon>Methanomicrobia</taxon>
        <taxon>Methanomicrobiales</taxon>
        <taxon>Methanocalculaceae</taxon>
        <taxon>Methanocalculus</taxon>
    </lineage>
</organism>
<accession>A0A8J7WAG8</accession>
<dbReference type="SUPFAM" id="SSF69336">
    <property type="entry name" value="Alpha subunit of glutamate synthase, C-terminal domain"/>
    <property type="match status" value="1"/>
</dbReference>
<dbReference type="GO" id="GO:0019386">
    <property type="term" value="P:methanogenesis, from carbon dioxide"/>
    <property type="evidence" value="ECO:0007669"/>
    <property type="project" value="UniProtKB-UniPathway"/>
</dbReference>
<dbReference type="GO" id="GO:0046914">
    <property type="term" value="F:transition metal ion binding"/>
    <property type="evidence" value="ECO:0007669"/>
    <property type="project" value="InterPro"/>
</dbReference>
<dbReference type="OrthoDB" id="106216at2157"/>
<sequence length="266" mass="28009">METVTLTIKEQPPLYLEAEVFNPDSLASKTAVEIAALPLPMGKTTPVVGDYFTVSGKGGATAAETKVVVNGDLKKVKYIGAHMSAGEVVINGDTDMYVGAWMTGGKITAKGNIGDFAATAMKGGELIVEGNAGNYLAAAYRGDWRGMQGGRIHVKGNVGSDAGTFMMGGEIVIDGDVDVHVMTHADGGKTVIKGNAKSRLGGQMVRGEIYLFGSVDVMMPGFNHVGDVELEVEGVTAKFAEYIGDTGERHPKSKGQLIYGKLYQKK</sequence>
<evidence type="ECO:0000313" key="5">
    <source>
        <dbReference type="Proteomes" id="UP000730161"/>
    </source>
</evidence>
<dbReference type="UniPathway" id="UPA00640">
    <property type="reaction ID" value="UER00692"/>
</dbReference>
<dbReference type="RefSeq" id="WP_211531061.1">
    <property type="nucleotide sequence ID" value="NZ_JWHL01000011.1"/>
</dbReference>
<evidence type="ECO:0000256" key="1">
    <source>
        <dbReference type="ARBA" id="ARBA00004830"/>
    </source>
</evidence>
<dbReference type="PANTHER" id="PTHR39673:SF5">
    <property type="entry name" value="TUNGSTEN-CONTAINING FORMYLMETHANOFURAN DEHYDROGENASE 2 SUBUNIT C"/>
    <property type="match status" value="1"/>
</dbReference>
<evidence type="ECO:0000256" key="3">
    <source>
        <dbReference type="ARBA" id="ARBA00048228"/>
    </source>
</evidence>
<comment type="catalytic activity">
    <reaction evidence="3">
        <text>N-formylmethanofuran + 2 oxidized [2Fe-2S]-[ferredoxin] + H2O = methanofuran + 2 reduced [2Fe-2S]-[ferredoxin] + CO2 + H(+)</text>
        <dbReference type="Rhea" id="RHEA:19841"/>
        <dbReference type="Rhea" id="RHEA-COMP:10000"/>
        <dbReference type="Rhea" id="RHEA-COMP:10001"/>
        <dbReference type="ChEBI" id="CHEBI:15377"/>
        <dbReference type="ChEBI" id="CHEBI:15378"/>
        <dbReference type="ChEBI" id="CHEBI:16526"/>
        <dbReference type="ChEBI" id="CHEBI:33737"/>
        <dbReference type="ChEBI" id="CHEBI:33738"/>
        <dbReference type="ChEBI" id="CHEBI:57727"/>
        <dbReference type="ChEBI" id="CHEBI:58151"/>
        <dbReference type="EC" id="1.2.7.12"/>
    </reaction>
</comment>